<reference evidence="8" key="1">
    <citation type="submission" date="2021-02" db="EMBL/GenBank/DDBJ databases">
        <authorList>
            <person name="Nowell W R."/>
        </authorList>
    </citation>
    <scope>NUCLEOTIDE SEQUENCE</scope>
</reference>
<evidence type="ECO:0008006" key="10">
    <source>
        <dbReference type="Google" id="ProtNLM"/>
    </source>
</evidence>
<keyword evidence="7" id="KW-1133">Transmembrane helix</keyword>
<evidence type="ECO:0000256" key="7">
    <source>
        <dbReference type="SAM" id="Phobius"/>
    </source>
</evidence>
<keyword evidence="5" id="KW-0175">Coiled coil</keyword>
<dbReference type="GO" id="GO:0003723">
    <property type="term" value="F:RNA binding"/>
    <property type="evidence" value="ECO:0007669"/>
    <property type="project" value="UniProtKB-KW"/>
</dbReference>
<sequence>MAQSRHIRLFHNRKQEQEIHVIDNPFEKHDKQQSPKTIQPSSLLRKETSVLTRDNYEAPLTAESLRSNSRWLIVRQNLHRIRFMGFNNLSKEERLPDLYLDLQMIRELKRAKNEIKNVNKDKDFHIVKTFSLAAESGEPRVFNTSHVTPNDALIYDRLGEEPLLLQNLLYYFSKEKVEKGTPFWDFLIRVNEVLNLKRKCTVIVQRLRRLALTLAIMFYSIIGFMFCLMIVSVIITATKFDDPEVQWMNNNVERFRQQQMQNGCFAPMQKSFVGTQKKSKTMKNLEMDQMHKKQKQYGNRADPRQHQQAKQRVREDWQVIEEIPFTSLAKFGLPTGSLEYYDKRYDRITTKTEKKLTMVNRLIHKITTTKDPVIRQICKTRGNVFATDTIVSTLMCCTRSVYLWDIVVDKLGTRLFYDKREDSTIDMLIVNETANELPSENGTMGSAKNLGIEAVFINHNFAQQILKMITNCLYHP</sequence>
<evidence type="ECO:0000256" key="2">
    <source>
        <dbReference type="ARBA" id="ARBA00022540"/>
    </source>
</evidence>
<dbReference type="PANTHER" id="PTHR12399:SF0">
    <property type="entry name" value="EUKARYOTIC TRANSLATION INITIATION FACTOR 3 SUBUNIT D"/>
    <property type="match status" value="1"/>
</dbReference>
<proteinExistence type="predicted"/>
<protein>
    <recommendedName>
        <fullName evidence="10">Eukaryotic translation initiation factor 3 subunit p66</fullName>
    </recommendedName>
</protein>
<keyword evidence="2" id="KW-0396">Initiation factor</keyword>
<evidence type="ECO:0000256" key="1">
    <source>
        <dbReference type="ARBA" id="ARBA00022490"/>
    </source>
</evidence>
<evidence type="ECO:0000256" key="6">
    <source>
        <dbReference type="SAM" id="MobiDB-lite"/>
    </source>
</evidence>
<dbReference type="Proteomes" id="UP000663836">
    <property type="component" value="Unassembled WGS sequence"/>
</dbReference>
<dbReference type="AlphaFoldDB" id="A0A819S121"/>
<organism evidence="8 9">
    <name type="scientific">Rotaria sordida</name>
    <dbReference type="NCBI Taxonomy" id="392033"/>
    <lineage>
        <taxon>Eukaryota</taxon>
        <taxon>Metazoa</taxon>
        <taxon>Spiralia</taxon>
        <taxon>Gnathifera</taxon>
        <taxon>Rotifera</taxon>
        <taxon>Eurotatoria</taxon>
        <taxon>Bdelloidea</taxon>
        <taxon>Philodinida</taxon>
        <taxon>Philodinidae</taxon>
        <taxon>Rotaria</taxon>
    </lineage>
</organism>
<name>A0A819S121_9BILA</name>
<evidence type="ECO:0000313" key="8">
    <source>
        <dbReference type="EMBL" id="CAF4045813.1"/>
    </source>
</evidence>
<keyword evidence="7" id="KW-0812">Transmembrane</keyword>
<evidence type="ECO:0000256" key="3">
    <source>
        <dbReference type="ARBA" id="ARBA00022884"/>
    </source>
</evidence>
<keyword evidence="4" id="KW-0648">Protein biosynthesis</keyword>
<evidence type="ECO:0000256" key="4">
    <source>
        <dbReference type="ARBA" id="ARBA00022917"/>
    </source>
</evidence>
<keyword evidence="1" id="KW-0963">Cytoplasm</keyword>
<feature type="transmembrane region" description="Helical" evidence="7">
    <location>
        <begin position="210"/>
        <end position="235"/>
    </location>
</feature>
<dbReference type="GO" id="GO:0005852">
    <property type="term" value="C:eukaryotic translation initiation factor 3 complex"/>
    <property type="evidence" value="ECO:0007669"/>
    <property type="project" value="InterPro"/>
</dbReference>
<evidence type="ECO:0000256" key="5">
    <source>
        <dbReference type="SAM" id="Coils"/>
    </source>
</evidence>
<feature type="coiled-coil region" evidence="5">
    <location>
        <begin position="101"/>
        <end position="128"/>
    </location>
</feature>
<dbReference type="InterPro" id="IPR007783">
    <property type="entry name" value="eIF3d"/>
</dbReference>
<dbReference type="PANTHER" id="PTHR12399">
    <property type="entry name" value="EUKARYOTIC TRANSLATION INITIATION FACTOR 3 SUBUNIT 7"/>
    <property type="match status" value="1"/>
</dbReference>
<evidence type="ECO:0000313" key="9">
    <source>
        <dbReference type="Proteomes" id="UP000663836"/>
    </source>
</evidence>
<dbReference type="Pfam" id="PF05091">
    <property type="entry name" value="eIF-3_zeta"/>
    <property type="match status" value="1"/>
</dbReference>
<keyword evidence="3" id="KW-0694">RNA-binding</keyword>
<gene>
    <name evidence="8" type="ORF">JBS370_LOCUS28760</name>
</gene>
<dbReference type="GO" id="GO:0003743">
    <property type="term" value="F:translation initiation factor activity"/>
    <property type="evidence" value="ECO:0007669"/>
    <property type="project" value="UniProtKB-KW"/>
</dbReference>
<keyword evidence="7" id="KW-0472">Membrane</keyword>
<accession>A0A819S121</accession>
<dbReference type="EMBL" id="CAJOBD010005904">
    <property type="protein sequence ID" value="CAF4045813.1"/>
    <property type="molecule type" value="Genomic_DNA"/>
</dbReference>
<comment type="caution">
    <text evidence="8">The sequence shown here is derived from an EMBL/GenBank/DDBJ whole genome shotgun (WGS) entry which is preliminary data.</text>
</comment>
<feature type="region of interest" description="Disordered" evidence="6">
    <location>
        <begin position="290"/>
        <end position="310"/>
    </location>
</feature>